<sequence length="189" mass="20863">MVLSLRTKSKRGPTVRFDYIVHVQEIKPWPPSQSLKNIHSVFIQWENGDRSSAATSIVMPSVDDGKIEFSDYFRLPVILLRDSVTALMSEEYAEEAELASLADDVVSSHSSLVASSASGSLALPKGENGSGVEKENHLCTIETRLAKVFVIHIWHSMQVYNPIQGLSAWTSTNYRPGCVNVACAIARDR</sequence>
<dbReference type="Proteomes" id="UP001279734">
    <property type="component" value="Unassembled WGS sequence"/>
</dbReference>
<keyword evidence="2" id="KW-1185">Reference proteome</keyword>
<dbReference type="InterPro" id="IPR021827">
    <property type="entry name" value="Nup186/Nup192/Nup205"/>
</dbReference>
<proteinExistence type="predicted"/>
<protein>
    <recommendedName>
        <fullName evidence="3">C2 NT-type domain-containing protein</fullName>
    </recommendedName>
</protein>
<evidence type="ECO:0000313" key="2">
    <source>
        <dbReference type="Proteomes" id="UP001279734"/>
    </source>
</evidence>
<name>A0AAD3TL97_NEPGR</name>
<evidence type="ECO:0000313" key="1">
    <source>
        <dbReference type="EMBL" id="GMH31131.1"/>
    </source>
</evidence>
<comment type="caution">
    <text evidence="1">The sequence shown here is derived from an EMBL/GenBank/DDBJ whole genome shotgun (WGS) entry which is preliminary data.</text>
</comment>
<evidence type="ECO:0008006" key="3">
    <source>
        <dbReference type="Google" id="ProtNLM"/>
    </source>
</evidence>
<accession>A0AAD3TL97</accession>
<dbReference type="EMBL" id="BSYO01000039">
    <property type="protein sequence ID" value="GMH31131.1"/>
    <property type="molecule type" value="Genomic_DNA"/>
</dbReference>
<dbReference type="PANTHER" id="PTHR31344:SF15">
    <property type="entry name" value="EEIG1_EHBP1 PROTEIN AMINO-TERMINAL DOMAIN PROTEIN"/>
    <property type="match status" value="1"/>
</dbReference>
<dbReference type="AlphaFoldDB" id="A0AAD3TL97"/>
<reference evidence="1" key="1">
    <citation type="submission" date="2023-05" db="EMBL/GenBank/DDBJ databases">
        <title>Nepenthes gracilis genome sequencing.</title>
        <authorList>
            <person name="Fukushima K."/>
        </authorList>
    </citation>
    <scope>NUCLEOTIDE SEQUENCE</scope>
    <source>
        <strain evidence="1">SING2019-196</strain>
    </source>
</reference>
<gene>
    <name evidence="1" type="ORF">Nepgr_032974</name>
</gene>
<organism evidence="1 2">
    <name type="scientific">Nepenthes gracilis</name>
    <name type="common">Slender pitcher plant</name>
    <dbReference type="NCBI Taxonomy" id="150966"/>
    <lineage>
        <taxon>Eukaryota</taxon>
        <taxon>Viridiplantae</taxon>
        <taxon>Streptophyta</taxon>
        <taxon>Embryophyta</taxon>
        <taxon>Tracheophyta</taxon>
        <taxon>Spermatophyta</taxon>
        <taxon>Magnoliopsida</taxon>
        <taxon>eudicotyledons</taxon>
        <taxon>Gunneridae</taxon>
        <taxon>Pentapetalae</taxon>
        <taxon>Caryophyllales</taxon>
        <taxon>Nepenthaceae</taxon>
        <taxon>Nepenthes</taxon>
    </lineage>
</organism>
<dbReference type="GO" id="GO:0005643">
    <property type="term" value="C:nuclear pore"/>
    <property type="evidence" value="ECO:0007669"/>
    <property type="project" value="InterPro"/>
</dbReference>
<dbReference type="PANTHER" id="PTHR31344">
    <property type="entry name" value="NUCLEAR PORE COMPLEX PROTEIN NUP205"/>
    <property type="match status" value="1"/>
</dbReference>